<feature type="region of interest" description="Disordered" evidence="4">
    <location>
        <begin position="1"/>
        <end position="189"/>
    </location>
</feature>
<feature type="compositionally biased region" description="Acidic residues" evidence="4">
    <location>
        <begin position="120"/>
        <end position="143"/>
    </location>
</feature>
<organism evidence="5 6">
    <name type="scientific">Laodelphax striatellus</name>
    <name type="common">Small brown planthopper</name>
    <name type="synonym">Delphax striatella</name>
    <dbReference type="NCBI Taxonomy" id="195883"/>
    <lineage>
        <taxon>Eukaryota</taxon>
        <taxon>Metazoa</taxon>
        <taxon>Ecdysozoa</taxon>
        <taxon>Arthropoda</taxon>
        <taxon>Hexapoda</taxon>
        <taxon>Insecta</taxon>
        <taxon>Pterygota</taxon>
        <taxon>Neoptera</taxon>
        <taxon>Paraneoptera</taxon>
        <taxon>Hemiptera</taxon>
        <taxon>Auchenorrhyncha</taxon>
        <taxon>Fulgoroidea</taxon>
        <taxon>Delphacidae</taxon>
        <taxon>Criomorphinae</taxon>
        <taxon>Laodelphax</taxon>
    </lineage>
</organism>
<dbReference type="PROSITE" id="PS50294">
    <property type="entry name" value="WD_REPEATS_REGION"/>
    <property type="match status" value="1"/>
</dbReference>
<feature type="compositionally biased region" description="Low complexity" evidence="4">
    <location>
        <begin position="167"/>
        <end position="186"/>
    </location>
</feature>
<dbReference type="STRING" id="195883.A0A482XG86"/>
<feature type="compositionally biased region" description="Basic and acidic residues" evidence="4">
    <location>
        <begin position="22"/>
        <end position="41"/>
    </location>
</feature>
<evidence type="ECO:0000256" key="2">
    <source>
        <dbReference type="ARBA" id="ARBA00022737"/>
    </source>
</evidence>
<dbReference type="Proteomes" id="UP000291343">
    <property type="component" value="Unassembled WGS sequence"/>
</dbReference>
<keyword evidence="1 3" id="KW-0853">WD repeat</keyword>
<feature type="repeat" description="WD" evidence="3">
    <location>
        <begin position="252"/>
        <end position="284"/>
    </location>
</feature>
<feature type="compositionally biased region" description="Basic and acidic residues" evidence="4">
    <location>
        <begin position="152"/>
        <end position="163"/>
    </location>
</feature>
<protein>
    <submittedName>
        <fullName evidence="5">Uncharacterized protein</fullName>
    </submittedName>
</protein>
<proteinExistence type="predicted"/>
<evidence type="ECO:0000256" key="1">
    <source>
        <dbReference type="ARBA" id="ARBA00022574"/>
    </source>
</evidence>
<accession>A0A482XG86</accession>
<dbReference type="OrthoDB" id="4869960at2759"/>
<comment type="caution">
    <text evidence="5">The sequence shown here is derived from an EMBL/GenBank/DDBJ whole genome shotgun (WGS) entry which is preliminary data.</text>
</comment>
<dbReference type="PANTHER" id="PTHR15574:SF21">
    <property type="entry name" value="DDB1- AND CUL4-ASSOCIATED FACTOR 8"/>
    <property type="match status" value="1"/>
</dbReference>
<dbReference type="SMART" id="SM00320">
    <property type="entry name" value="WD40"/>
    <property type="match status" value="7"/>
</dbReference>
<sequence>MSLNPSHSDGNDARIGESTSNNDHEPTNSNRTQDRSSENSDLRSANAGAGEAIMPENLTSSEGSEELRSPAASGSADTEAPQGNRSRRDSSRDTSPIFFSDDDNSSADDMVDSVRFNRDLDDDDEDDEDDDDDDDDEDDDENYGNESSEQQAGREPREDEAWLRDISVNSPSRLSNSQSSSNSSLNDPDFMKRVPVLEEVSKPKPRHKWFIVPEIMKRELGTGSRLHASDLFQKRCYGSLHVVQRLELMYKLEAHNGCVNALNFNQSGTILASASDDRKVMLWDWTLGKCVLQYESGHTSNVFQAKFLPLSGDRHIVSSARDGQVRMSVLSGTGVCKSTRELFRHKRPVNKLATLNDTPHVFHSAGEDGLVMNIDVREHRPRKFLIVRDEVTGRIPLFSIHNNPMNSHEFCVAGDDKYIRLYDKRRIDRNKAPLKKFCPHHLMSRFISVNVTCAIFNYNGTEILGSYNDDDIYLFDTKYSDGSDYVHRYRGHRNHVTVKGVTFFGPKSQFIVSGSDCGHIYFWEKNTERIVQWMAGDEEGIVNVMEPHPHVPVLATCGLDHDIKIWVPSCEQEPYLDGLKTIVKFNRKLRSDMRETADPWDLQLQGLWRHINRYERNRSRVLVPQDTPPTAAVTSSFDRIFNLRSSLSTVAAMNVDSLENSNSSSSSSSGDDEMVGRPQCSTS</sequence>
<evidence type="ECO:0000313" key="6">
    <source>
        <dbReference type="Proteomes" id="UP000291343"/>
    </source>
</evidence>
<dbReference type="SMR" id="A0A482XG86"/>
<reference evidence="5 6" key="1">
    <citation type="journal article" date="2017" name="Gigascience">
        <title>Genome sequence of the small brown planthopper, Laodelphax striatellus.</title>
        <authorList>
            <person name="Zhu J."/>
            <person name="Jiang F."/>
            <person name="Wang X."/>
            <person name="Yang P."/>
            <person name="Bao Y."/>
            <person name="Zhao W."/>
            <person name="Wang W."/>
            <person name="Lu H."/>
            <person name="Wang Q."/>
            <person name="Cui N."/>
            <person name="Li J."/>
            <person name="Chen X."/>
            <person name="Luo L."/>
            <person name="Yu J."/>
            <person name="Kang L."/>
            <person name="Cui F."/>
        </authorList>
    </citation>
    <scope>NUCLEOTIDE SEQUENCE [LARGE SCALE GENOMIC DNA]</scope>
    <source>
        <strain evidence="5">Lst14</strain>
    </source>
</reference>
<feature type="compositionally biased region" description="Low complexity" evidence="4">
    <location>
        <begin position="660"/>
        <end position="669"/>
    </location>
</feature>
<dbReference type="SUPFAM" id="SSF50978">
    <property type="entry name" value="WD40 repeat-like"/>
    <property type="match status" value="1"/>
</dbReference>
<gene>
    <name evidence="5" type="ORF">LSTR_LSTR002252</name>
</gene>
<name>A0A482XG86_LAOST</name>
<dbReference type="GO" id="GO:0005737">
    <property type="term" value="C:cytoplasm"/>
    <property type="evidence" value="ECO:0007669"/>
    <property type="project" value="TreeGrafter"/>
</dbReference>
<evidence type="ECO:0000256" key="4">
    <source>
        <dbReference type="SAM" id="MobiDB-lite"/>
    </source>
</evidence>
<dbReference type="PROSITE" id="PS50082">
    <property type="entry name" value="WD_REPEATS_2"/>
    <property type="match status" value="1"/>
</dbReference>
<evidence type="ECO:0000313" key="5">
    <source>
        <dbReference type="EMBL" id="RZF44479.1"/>
    </source>
</evidence>
<dbReference type="InterPro" id="IPR045151">
    <property type="entry name" value="DCAF8"/>
</dbReference>
<dbReference type="EMBL" id="QKKF02010496">
    <property type="protein sequence ID" value="RZF44479.1"/>
    <property type="molecule type" value="Genomic_DNA"/>
</dbReference>
<dbReference type="InterPro" id="IPR001680">
    <property type="entry name" value="WD40_rpt"/>
</dbReference>
<keyword evidence="6" id="KW-1185">Reference proteome</keyword>
<dbReference type="InterPro" id="IPR015943">
    <property type="entry name" value="WD40/YVTN_repeat-like_dom_sf"/>
</dbReference>
<keyword evidence="2" id="KW-0677">Repeat</keyword>
<dbReference type="AlphaFoldDB" id="A0A482XG86"/>
<dbReference type="Gene3D" id="2.130.10.10">
    <property type="entry name" value="YVTN repeat-like/Quinoprotein amine dehydrogenase"/>
    <property type="match status" value="1"/>
</dbReference>
<dbReference type="GO" id="GO:0080008">
    <property type="term" value="C:Cul4-RING E3 ubiquitin ligase complex"/>
    <property type="evidence" value="ECO:0007669"/>
    <property type="project" value="TreeGrafter"/>
</dbReference>
<feature type="region of interest" description="Disordered" evidence="4">
    <location>
        <begin position="658"/>
        <end position="683"/>
    </location>
</feature>
<evidence type="ECO:0000256" key="3">
    <source>
        <dbReference type="PROSITE-ProRule" id="PRU00221"/>
    </source>
</evidence>
<dbReference type="InterPro" id="IPR036322">
    <property type="entry name" value="WD40_repeat_dom_sf"/>
</dbReference>
<dbReference type="FunCoup" id="A0A482XG86">
    <property type="interactions" value="947"/>
</dbReference>
<dbReference type="Pfam" id="PF00400">
    <property type="entry name" value="WD40"/>
    <property type="match status" value="2"/>
</dbReference>
<dbReference type="InParanoid" id="A0A482XG86"/>
<feature type="compositionally biased region" description="Acidic residues" evidence="4">
    <location>
        <begin position="100"/>
        <end position="111"/>
    </location>
</feature>
<dbReference type="PANTHER" id="PTHR15574">
    <property type="entry name" value="WD REPEAT DOMAIN-CONTAINING FAMILY"/>
    <property type="match status" value="1"/>
</dbReference>